<dbReference type="GO" id="GO:0043332">
    <property type="term" value="C:mating projection tip"/>
    <property type="evidence" value="ECO:0007669"/>
    <property type="project" value="TreeGrafter"/>
</dbReference>
<feature type="region of interest" description="Disordered" evidence="1">
    <location>
        <begin position="93"/>
        <end position="114"/>
    </location>
</feature>
<dbReference type="SMART" id="SM00860">
    <property type="entry name" value="SMI1_KNR4"/>
    <property type="match status" value="1"/>
</dbReference>
<dbReference type="EMBL" id="BMPI01000038">
    <property type="protein sequence ID" value="GGM55924.1"/>
    <property type="molecule type" value="Genomic_DNA"/>
</dbReference>
<evidence type="ECO:0000259" key="2">
    <source>
        <dbReference type="SMART" id="SM00860"/>
    </source>
</evidence>
<dbReference type="PANTHER" id="PTHR47432">
    <property type="entry name" value="CELL WALL ASSEMBLY REGULATOR SMI1"/>
    <property type="match status" value="1"/>
</dbReference>
<dbReference type="PANTHER" id="PTHR47432:SF1">
    <property type="entry name" value="CELL WALL ASSEMBLY REGULATOR SMI1"/>
    <property type="match status" value="1"/>
</dbReference>
<dbReference type="Pfam" id="PF09346">
    <property type="entry name" value="SMI1_KNR4"/>
    <property type="match status" value="1"/>
</dbReference>
<reference evidence="3" key="2">
    <citation type="submission" date="2020-09" db="EMBL/GenBank/DDBJ databases">
        <authorList>
            <person name="Sun Q."/>
            <person name="Ohkuma M."/>
        </authorList>
    </citation>
    <scope>NUCLEOTIDE SEQUENCE</scope>
    <source>
        <strain evidence="3">JCM 19831</strain>
    </source>
</reference>
<accession>A0A917U681</accession>
<organism evidence="3 4">
    <name type="scientific">Dactylosporangium sucinum</name>
    <dbReference type="NCBI Taxonomy" id="1424081"/>
    <lineage>
        <taxon>Bacteria</taxon>
        <taxon>Bacillati</taxon>
        <taxon>Actinomycetota</taxon>
        <taxon>Actinomycetes</taxon>
        <taxon>Micromonosporales</taxon>
        <taxon>Micromonosporaceae</taxon>
        <taxon>Dactylosporangium</taxon>
    </lineage>
</organism>
<keyword evidence="4" id="KW-1185">Reference proteome</keyword>
<sequence length="462" mass="49209">MPVTDLARLVDGTLQVLCHNGGLAFFAYDEHWRRRVGSGSARGLVDALWEYEEAMRPPGEARPLVVEVLGGVVSHAFELDGLAPVRVALDPQYRHPNHPAPGMPRPPGTAVADRPTDPAVLAEVRGLVGAFVERPGGPSHLGEGCSEADLLAAETAMGLRLPEEVRALYRTVRADPREQGLLGAQSLLPLDEVVAEYLAGEPGSYGWNDGVFGVEPVVFESYPPGVVRRVSRSDWWVTIASDNGGDWCAVDLDPAPGGRPGQLVEYGRNIVGPVGYVADGVLTLLRHGGGRSPDSPHCEVVTAVADARDPQQLYLNDAGDVDLAALARLRNLRQLSINRAGRVCGSLAHAVPLEFLSITADSVDVRALAGHPTLWKLTLRGLRHPVPAEALAALPALAHLDVAGVEVDGLEQLAALPGLRVLEASRAQWQRLDTVPPRLAAAAVTDPMPLAEALEWAARLRG</sequence>
<gene>
    <name evidence="3" type="ORF">GCM10007977_066990</name>
</gene>
<proteinExistence type="predicted"/>
<name>A0A917U681_9ACTN</name>
<comment type="caution">
    <text evidence="3">The sequence shown here is derived from an EMBL/GenBank/DDBJ whole genome shotgun (WGS) entry which is preliminary data.</text>
</comment>
<evidence type="ECO:0000313" key="3">
    <source>
        <dbReference type="EMBL" id="GGM55924.1"/>
    </source>
</evidence>
<evidence type="ECO:0000313" key="4">
    <source>
        <dbReference type="Proteomes" id="UP000642070"/>
    </source>
</evidence>
<feature type="compositionally biased region" description="Pro residues" evidence="1">
    <location>
        <begin position="98"/>
        <end position="107"/>
    </location>
</feature>
<feature type="domain" description="Knr4/Smi1-like" evidence="2">
    <location>
        <begin position="144"/>
        <end position="287"/>
    </location>
</feature>
<reference evidence="3" key="1">
    <citation type="journal article" date="2014" name="Int. J. Syst. Evol. Microbiol.">
        <title>Complete genome sequence of Corynebacterium casei LMG S-19264T (=DSM 44701T), isolated from a smear-ripened cheese.</title>
        <authorList>
            <consortium name="US DOE Joint Genome Institute (JGI-PGF)"/>
            <person name="Walter F."/>
            <person name="Albersmeier A."/>
            <person name="Kalinowski J."/>
            <person name="Ruckert C."/>
        </authorList>
    </citation>
    <scope>NUCLEOTIDE SEQUENCE</scope>
    <source>
        <strain evidence="3">JCM 19831</strain>
    </source>
</reference>
<dbReference type="InterPro" id="IPR032675">
    <property type="entry name" value="LRR_dom_sf"/>
</dbReference>
<evidence type="ECO:0000256" key="1">
    <source>
        <dbReference type="SAM" id="MobiDB-lite"/>
    </source>
</evidence>
<dbReference type="InterPro" id="IPR051873">
    <property type="entry name" value="KNR4/SMI1_regulator"/>
</dbReference>
<dbReference type="RefSeq" id="WP_190254002.1">
    <property type="nucleotide sequence ID" value="NZ_BMPI01000038.1"/>
</dbReference>
<dbReference type="Proteomes" id="UP000642070">
    <property type="component" value="Unassembled WGS sequence"/>
</dbReference>
<protein>
    <recommendedName>
        <fullName evidence="2">Knr4/Smi1-like domain-containing protein</fullName>
    </recommendedName>
</protein>
<dbReference type="InterPro" id="IPR018958">
    <property type="entry name" value="Knr4/Smi1-like_dom"/>
</dbReference>
<dbReference type="Gene3D" id="3.80.10.10">
    <property type="entry name" value="Ribonuclease Inhibitor"/>
    <property type="match status" value="1"/>
</dbReference>
<dbReference type="SUPFAM" id="SSF52058">
    <property type="entry name" value="L domain-like"/>
    <property type="match status" value="1"/>
</dbReference>
<dbReference type="AlphaFoldDB" id="A0A917U681"/>